<dbReference type="InterPro" id="IPR000425">
    <property type="entry name" value="MIP"/>
</dbReference>
<dbReference type="WBParaSite" id="jg14785">
    <property type="protein sequence ID" value="jg14785"/>
    <property type="gene ID" value="jg14785"/>
</dbReference>
<organism evidence="10 11">
    <name type="scientific">Ditylenchus dipsaci</name>
    <dbReference type="NCBI Taxonomy" id="166011"/>
    <lineage>
        <taxon>Eukaryota</taxon>
        <taxon>Metazoa</taxon>
        <taxon>Ecdysozoa</taxon>
        <taxon>Nematoda</taxon>
        <taxon>Chromadorea</taxon>
        <taxon>Rhabditida</taxon>
        <taxon>Tylenchina</taxon>
        <taxon>Tylenchomorpha</taxon>
        <taxon>Sphaerularioidea</taxon>
        <taxon>Anguinidae</taxon>
        <taxon>Anguininae</taxon>
        <taxon>Ditylenchus</taxon>
    </lineage>
</organism>
<dbReference type="GO" id="GO:0016323">
    <property type="term" value="C:basolateral plasma membrane"/>
    <property type="evidence" value="ECO:0007669"/>
    <property type="project" value="TreeGrafter"/>
</dbReference>
<dbReference type="Proteomes" id="UP000887574">
    <property type="component" value="Unplaced"/>
</dbReference>
<evidence type="ECO:0000256" key="4">
    <source>
        <dbReference type="ARBA" id="ARBA00022692"/>
    </source>
</evidence>
<comment type="similarity">
    <text evidence="2 8">Belongs to the MIP/aquaporin (TC 1.A.8) family.</text>
</comment>
<evidence type="ECO:0000256" key="9">
    <source>
        <dbReference type="SAM" id="Phobius"/>
    </source>
</evidence>
<dbReference type="PANTHER" id="PTHR43829">
    <property type="entry name" value="AQUAPORIN OR AQUAGLYCEROPORIN RELATED"/>
    <property type="match status" value="1"/>
</dbReference>
<keyword evidence="3 8" id="KW-0813">Transport</keyword>
<evidence type="ECO:0000313" key="10">
    <source>
        <dbReference type="Proteomes" id="UP000887574"/>
    </source>
</evidence>
<feature type="transmembrane region" description="Helical" evidence="9">
    <location>
        <begin position="72"/>
        <end position="90"/>
    </location>
</feature>
<evidence type="ECO:0000256" key="1">
    <source>
        <dbReference type="ARBA" id="ARBA00004141"/>
    </source>
</evidence>
<comment type="subcellular location">
    <subcellularLocation>
        <location evidence="1">Membrane</location>
        <topology evidence="1">Multi-pass membrane protein</topology>
    </subcellularLocation>
</comment>
<evidence type="ECO:0000256" key="2">
    <source>
        <dbReference type="ARBA" id="ARBA00006175"/>
    </source>
</evidence>
<evidence type="ECO:0000256" key="3">
    <source>
        <dbReference type="ARBA" id="ARBA00022448"/>
    </source>
</evidence>
<dbReference type="GO" id="GO:0015250">
    <property type="term" value="F:water channel activity"/>
    <property type="evidence" value="ECO:0007669"/>
    <property type="project" value="TreeGrafter"/>
</dbReference>
<evidence type="ECO:0000256" key="8">
    <source>
        <dbReference type="RuleBase" id="RU000477"/>
    </source>
</evidence>
<keyword evidence="10" id="KW-1185">Reference proteome</keyword>
<dbReference type="GO" id="GO:0015254">
    <property type="term" value="F:glycerol channel activity"/>
    <property type="evidence" value="ECO:0007669"/>
    <property type="project" value="TreeGrafter"/>
</dbReference>
<sequence length="189" mass="21283">MTIKNNVLAGISMPDDMTGGDRLFKFQRKYRITNVLVRNCLCEFVATTFLIYTGSCVNAQTVLSRFQMNQSLGLNIGWGLCLIFAAQMGYRISGAHLNPAVSFFSNNGCICWLLSDFYSLLRENHRFRWRHTLYCRPNATAGIFATYPGNHLSVTGSMIDQVSSTTILCIIVGVITDERNKFPNGRIHH</sequence>
<dbReference type="SUPFAM" id="SSF81338">
    <property type="entry name" value="Aquaporin-like"/>
    <property type="match status" value="1"/>
</dbReference>
<name>A0A915D1B1_9BILA</name>
<dbReference type="Gene3D" id="1.20.1080.10">
    <property type="entry name" value="Glycerol uptake facilitator protein"/>
    <property type="match status" value="2"/>
</dbReference>
<dbReference type="AlphaFoldDB" id="A0A915D1B1"/>
<dbReference type="InterPro" id="IPR023271">
    <property type="entry name" value="Aquaporin-like"/>
</dbReference>
<keyword evidence="6 9" id="KW-0472">Membrane</keyword>
<comment type="function">
    <text evidence="7">Aquaglyceroporin that may modulate the water content and osmolytes during anhydrobiosis.</text>
</comment>
<protein>
    <submittedName>
        <fullName evidence="11">Uncharacterized protein</fullName>
    </submittedName>
</protein>
<reference evidence="11" key="1">
    <citation type="submission" date="2022-11" db="UniProtKB">
        <authorList>
            <consortium name="WormBaseParasite"/>
        </authorList>
    </citation>
    <scope>IDENTIFICATION</scope>
</reference>
<dbReference type="PRINTS" id="PR00783">
    <property type="entry name" value="MINTRINSICP"/>
</dbReference>
<dbReference type="InterPro" id="IPR050363">
    <property type="entry name" value="MIP/Aquaporin"/>
</dbReference>
<evidence type="ECO:0000256" key="6">
    <source>
        <dbReference type="ARBA" id="ARBA00023136"/>
    </source>
</evidence>
<keyword evidence="5 9" id="KW-1133">Transmembrane helix</keyword>
<dbReference type="PANTHER" id="PTHR43829:SF27">
    <property type="entry name" value="AQUAPORIN-3"/>
    <property type="match status" value="1"/>
</dbReference>
<dbReference type="Pfam" id="PF00230">
    <property type="entry name" value="MIP"/>
    <property type="match status" value="1"/>
</dbReference>
<evidence type="ECO:0000256" key="5">
    <source>
        <dbReference type="ARBA" id="ARBA00022989"/>
    </source>
</evidence>
<proteinExistence type="inferred from homology"/>
<evidence type="ECO:0000256" key="7">
    <source>
        <dbReference type="ARBA" id="ARBA00045280"/>
    </source>
</evidence>
<accession>A0A915D1B1</accession>
<evidence type="ECO:0000313" key="11">
    <source>
        <dbReference type="WBParaSite" id="jg14785"/>
    </source>
</evidence>
<keyword evidence="4 8" id="KW-0812">Transmembrane</keyword>